<dbReference type="EMBL" id="BAAAXZ010000005">
    <property type="protein sequence ID" value="GAA2909265.1"/>
    <property type="molecule type" value="Genomic_DNA"/>
</dbReference>
<organism evidence="2 3">
    <name type="scientific">Streptomyces thioluteus</name>
    <dbReference type="NCBI Taxonomy" id="66431"/>
    <lineage>
        <taxon>Bacteria</taxon>
        <taxon>Bacillati</taxon>
        <taxon>Actinomycetota</taxon>
        <taxon>Actinomycetes</taxon>
        <taxon>Kitasatosporales</taxon>
        <taxon>Streptomycetaceae</taxon>
        <taxon>Streptomyces</taxon>
    </lineage>
</organism>
<sequence>MRWSIVSRLLLIIEARAALCTTRRECDRDQRADARDGEADLPAQSAAEGELHHDRNFTMIGGVGEVGGSGGTSRRLSL</sequence>
<evidence type="ECO:0000256" key="1">
    <source>
        <dbReference type="SAM" id="MobiDB-lite"/>
    </source>
</evidence>
<feature type="region of interest" description="Disordered" evidence="1">
    <location>
        <begin position="26"/>
        <end position="52"/>
    </location>
</feature>
<evidence type="ECO:0000313" key="2">
    <source>
        <dbReference type="EMBL" id="GAA2909265.1"/>
    </source>
</evidence>
<comment type="caution">
    <text evidence="2">The sequence shown here is derived from an EMBL/GenBank/DDBJ whole genome shotgun (WGS) entry which is preliminary data.</text>
</comment>
<keyword evidence="3" id="KW-1185">Reference proteome</keyword>
<evidence type="ECO:0000313" key="3">
    <source>
        <dbReference type="Proteomes" id="UP001501102"/>
    </source>
</evidence>
<protein>
    <recommendedName>
        <fullName evidence="4">Secreted protein</fullName>
    </recommendedName>
</protein>
<gene>
    <name evidence="2" type="ORF">GCM10020221_01670</name>
</gene>
<dbReference type="Proteomes" id="UP001501102">
    <property type="component" value="Unassembled WGS sequence"/>
</dbReference>
<evidence type="ECO:0008006" key="4">
    <source>
        <dbReference type="Google" id="ProtNLM"/>
    </source>
</evidence>
<accession>A0ABN3WD42</accession>
<feature type="compositionally biased region" description="Basic and acidic residues" evidence="1">
    <location>
        <begin position="26"/>
        <end position="38"/>
    </location>
</feature>
<reference evidence="2 3" key="1">
    <citation type="journal article" date="2019" name="Int. J. Syst. Evol. Microbiol.">
        <title>The Global Catalogue of Microorganisms (GCM) 10K type strain sequencing project: providing services to taxonomists for standard genome sequencing and annotation.</title>
        <authorList>
            <consortium name="The Broad Institute Genomics Platform"/>
            <consortium name="The Broad Institute Genome Sequencing Center for Infectious Disease"/>
            <person name="Wu L."/>
            <person name="Ma J."/>
        </authorList>
    </citation>
    <scope>NUCLEOTIDE SEQUENCE [LARGE SCALE GENOMIC DNA]</scope>
    <source>
        <strain evidence="2 3">JCM 4087</strain>
    </source>
</reference>
<name>A0ABN3WD42_STRTU</name>
<proteinExistence type="predicted"/>